<gene>
    <name evidence="1" type="ORF">BC343_17475</name>
</gene>
<protein>
    <submittedName>
        <fullName evidence="1">Uncharacterized protein</fullName>
    </submittedName>
</protein>
<keyword evidence="2" id="KW-1185">Reference proteome</keyword>
<dbReference type="AlphaFoldDB" id="A0A1S9P802"/>
<dbReference type="Proteomes" id="UP000189739">
    <property type="component" value="Unassembled WGS sequence"/>
</dbReference>
<dbReference type="OrthoDB" id="799406at2"/>
<reference evidence="1 2" key="1">
    <citation type="submission" date="2016-07" db="EMBL/GenBank/DDBJ databases">
        <title>Genomic analysis of zinc-resistant bacterium Mucilaginibacter pedocola TBZ30.</title>
        <authorList>
            <person name="Huang J."/>
            <person name="Tang J."/>
        </authorList>
    </citation>
    <scope>NUCLEOTIDE SEQUENCE [LARGE SCALE GENOMIC DNA]</scope>
    <source>
        <strain evidence="1 2">TBZ30</strain>
    </source>
</reference>
<dbReference type="EMBL" id="MBTF01000038">
    <property type="protein sequence ID" value="OOQ56778.1"/>
    <property type="molecule type" value="Genomic_DNA"/>
</dbReference>
<evidence type="ECO:0000313" key="1">
    <source>
        <dbReference type="EMBL" id="OOQ56778.1"/>
    </source>
</evidence>
<comment type="caution">
    <text evidence="1">The sequence shown here is derived from an EMBL/GenBank/DDBJ whole genome shotgun (WGS) entry which is preliminary data.</text>
</comment>
<dbReference type="STRING" id="1792845.BC343_17475"/>
<organism evidence="1 2">
    <name type="scientific">Mucilaginibacter pedocola</name>
    <dbReference type="NCBI Taxonomy" id="1792845"/>
    <lineage>
        <taxon>Bacteria</taxon>
        <taxon>Pseudomonadati</taxon>
        <taxon>Bacteroidota</taxon>
        <taxon>Sphingobacteriia</taxon>
        <taxon>Sphingobacteriales</taxon>
        <taxon>Sphingobacteriaceae</taxon>
        <taxon>Mucilaginibacter</taxon>
    </lineage>
</organism>
<proteinExistence type="predicted"/>
<evidence type="ECO:0000313" key="2">
    <source>
        <dbReference type="Proteomes" id="UP000189739"/>
    </source>
</evidence>
<name>A0A1S9P802_9SPHI</name>
<sequence>MITIYYKHTLSKPDEWTVRLDATFSKYQLIADESLTQPKLIEGDKQIEGIAAIDAYIESLEQLVNGWYEDRCDKYEFDADGK</sequence>
<accession>A0A1S9P802</accession>
<dbReference type="RefSeq" id="WP_078351191.1">
    <property type="nucleotide sequence ID" value="NZ_MBTF01000038.1"/>
</dbReference>